<reference evidence="1 2" key="1">
    <citation type="submission" date="2021-03" db="EMBL/GenBank/DDBJ databases">
        <title>Aliifodinibius sp. nov., a new bacterium isolated from saline soil.</title>
        <authorList>
            <person name="Galisteo C."/>
            <person name="De La Haba R."/>
            <person name="Sanchez-Porro C."/>
            <person name="Ventosa A."/>
        </authorList>
    </citation>
    <scope>NUCLEOTIDE SEQUENCE [LARGE SCALE GENOMIC DNA]</scope>
    <source>
        <strain evidence="1 2">1BSP15-2V2</strain>
    </source>
</reference>
<dbReference type="Proteomes" id="UP001207918">
    <property type="component" value="Unassembled WGS sequence"/>
</dbReference>
<sequence>MFRITRVELIEKINNRNDAPENTISDFQKIVNDLIRDWRGKFIYSDMDQTLTADSIEEAEEIFNQIREDLLEDTE</sequence>
<evidence type="ECO:0000313" key="2">
    <source>
        <dbReference type="Proteomes" id="UP001207918"/>
    </source>
</evidence>
<protein>
    <submittedName>
        <fullName evidence="1">Uncharacterized protein</fullName>
    </submittedName>
</protein>
<comment type="caution">
    <text evidence="1">The sequence shown here is derived from an EMBL/GenBank/DDBJ whole genome shotgun (WGS) entry which is preliminary data.</text>
</comment>
<evidence type="ECO:0000313" key="1">
    <source>
        <dbReference type="EMBL" id="MCW9707670.1"/>
    </source>
</evidence>
<gene>
    <name evidence="1" type="ORF">J6I44_12455</name>
</gene>
<name>A0ABT3PP97_9BACT</name>
<accession>A0ABT3PP97</accession>
<organism evidence="1 2">
    <name type="scientific">Fodinibius salsisoli</name>
    <dbReference type="NCBI Taxonomy" id="2820877"/>
    <lineage>
        <taxon>Bacteria</taxon>
        <taxon>Pseudomonadati</taxon>
        <taxon>Balneolota</taxon>
        <taxon>Balneolia</taxon>
        <taxon>Balneolales</taxon>
        <taxon>Balneolaceae</taxon>
        <taxon>Fodinibius</taxon>
    </lineage>
</organism>
<keyword evidence="2" id="KW-1185">Reference proteome</keyword>
<proteinExistence type="predicted"/>
<dbReference type="RefSeq" id="WP_265766460.1">
    <property type="nucleotide sequence ID" value="NZ_JAGGJA010000008.1"/>
</dbReference>
<dbReference type="EMBL" id="JAGGJA010000008">
    <property type="protein sequence ID" value="MCW9707670.1"/>
    <property type="molecule type" value="Genomic_DNA"/>
</dbReference>